<dbReference type="EC" id="3.1.11.5" evidence="10"/>
<proteinExistence type="predicted"/>
<evidence type="ECO:0000256" key="3">
    <source>
        <dbReference type="ARBA" id="ARBA00022763"/>
    </source>
</evidence>
<dbReference type="SUPFAM" id="SSF52540">
    <property type="entry name" value="P-loop containing nucleoside triphosphate hydrolases"/>
    <property type="match status" value="2"/>
</dbReference>
<dbReference type="GO" id="GO:0004386">
    <property type="term" value="F:helicase activity"/>
    <property type="evidence" value="ECO:0007669"/>
    <property type="project" value="UniProtKB-KW"/>
</dbReference>
<dbReference type="Pfam" id="PF04257">
    <property type="entry name" value="Exonuc_V_gamma"/>
    <property type="match status" value="1"/>
</dbReference>
<keyword evidence="7" id="KW-0067">ATP-binding</keyword>
<accession>A0AAU7QGB5</accession>
<dbReference type="PANTHER" id="PTHR30591:SF1">
    <property type="entry name" value="RECBCD ENZYME SUBUNIT RECC"/>
    <property type="match status" value="1"/>
</dbReference>
<dbReference type="GO" id="GO:0006281">
    <property type="term" value="P:DNA repair"/>
    <property type="evidence" value="ECO:0007669"/>
    <property type="project" value="UniProtKB-KW"/>
</dbReference>
<keyword evidence="1" id="KW-0540">Nuclease</keyword>
<name>A0AAU7QGB5_9GAMM</name>
<keyword evidence="9" id="KW-0234">DNA repair</keyword>
<keyword evidence="6" id="KW-0269">Exonuclease</keyword>
<evidence type="ECO:0000256" key="2">
    <source>
        <dbReference type="ARBA" id="ARBA00022741"/>
    </source>
</evidence>
<dbReference type="EMBL" id="CP157947">
    <property type="protein sequence ID" value="XBS71972.1"/>
    <property type="molecule type" value="Genomic_DNA"/>
</dbReference>
<dbReference type="GO" id="GO:0005524">
    <property type="term" value="F:ATP binding"/>
    <property type="evidence" value="ECO:0007669"/>
    <property type="project" value="UniProtKB-KW"/>
</dbReference>
<dbReference type="GO" id="GO:0006310">
    <property type="term" value="P:DNA recombination"/>
    <property type="evidence" value="ECO:0007669"/>
    <property type="project" value="TreeGrafter"/>
</dbReference>
<organism evidence="10">
    <name type="scientific">Acerihabitans sp. KWT182</name>
    <dbReference type="NCBI Taxonomy" id="3157919"/>
    <lineage>
        <taxon>Bacteria</taxon>
        <taxon>Pseudomonadati</taxon>
        <taxon>Pseudomonadota</taxon>
        <taxon>Gammaproteobacteria</taxon>
        <taxon>Enterobacterales</taxon>
        <taxon>Pectobacteriaceae</taxon>
        <taxon>Acerihabitans</taxon>
    </lineage>
</organism>
<dbReference type="AlphaFoldDB" id="A0AAU7QGB5"/>
<keyword evidence="4 10" id="KW-0378">Hydrolase</keyword>
<dbReference type="PANTHER" id="PTHR30591">
    <property type="entry name" value="RECBCD ENZYME SUBUNIT RECC"/>
    <property type="match status" value="1"/>
</dbReference>
<protein>
    <submittedName>
        <fullName evidence="10">Exodeoxyribonuclease V subunit gamma</fullName>
        <ecNumber evidence="10">3.1.11.5</ecNumber>
    </submittedName>
</protein>
<keyword evidence="8" id="KW-0238">DNA-binding</keyword>
<evidence type="ECO:0000256" key="6">
    <source>
        <dbReference type="ARBA" id="ARBA00022839"/>
    </source>
</evidence>
<sequence length="333" mass="37731">MWKRISSGDRSRPTACSTTKASRSQVIRFLASWGKLGRDNLFLLAQLDDTQEVDAFVDPPDNRLLSMLQRDILELEDHSVAGMSAETLANSRSKRPLAADDKTFSLHVCHSPQREVEVLHDQLLDMMSADAELSPRDIIVMVADIDRYTPAIQAVFGNIGTGRQLPFAISDRRARQVHPALPAFLSLLELPRSRFAAEQVLALLEVPALASRFSIDEDDRKLLRQWVDESGIRWGLDDENIRELKLPATGQHTWQFGLTRMLLGYAMDSRGGDWRGILPYDESSGLIAELVGHLAELLAQLRRWRDILARPRMLEDWLPCCRALMTDFFSARR</sequence>
<evidence type="ECO:0000256" key="8">
    <source>
        <dbReference type="ARBA" id="ARBA00023125"/>
    </source>
</evidence>
<dbReference type="Gene3D" id="1.10.486.10">
    <property type="entry name" value="PCRA, domain 4"/>
    <property type="match status" value="1"/>
</dbReference>
<evidence type="ECO:0000256" key="5">
    <source>
        <dbReference type="ARBA" id="ARBA00022806"/>
    </source>
</evidence>
<evidence type="ECO:0000256" key="9">
    <source>
        <dbReference type="ARBA" id="ARBA00023204"/>
    </source>
</evidence>
<dbReference type="InterPro" id="IPR027417">
    <property type="entry name" value="P-loop_NTPase"/>
</dbReference>
<gene>
    <name evidence="10" type="ORF">ABK905_21180</name>
</gene>
<evidence type="ECO:0000313" key="10">
    <source>
        <dbReference type="EMBL" id="XBS71972.1"/>
    </source>
</evidence>
<keyword evidence="3" id="KW-0227">DNA damage</keyword>
<keyword evidence="5" id="KW-0347">Helicase</keyword>
<dbReference type="GO" id="GO:0008854">
    <property type="term" value="F:exodeoxyribonuclease V activity"/>
    <property type="evidence" value="ECO:0007669"/>
    <property type="project" value="UniProtKB-EC"/>
</dbReference>
<keyword evidence="2" id="KW-0547">Nucleotide-binding</keyword>
<dbReference type="Gene3D" id="3.40.50.10930">
    <property type="match status" value="1"/>
</dbReference>
<reference evidence="10" key="1">
    <citation type="submission" date="2024-06" db="EMBL/GenBank/DDBJ databases">
        <authorList>
            <person name="Coelho C."/>
            <person name="Bento M."/>
            <person name="Garcia E."/>
            <person name="Camelo A."/>
            <person name="Brandao I."/>
            <person name="Espirito Santo C."/>
            <person name="Trovao J."/>
            <person name="Verissimo A."/>
            <person name="Costa J."/>
            <person name="Tiago I."/>
        </authorList>
    </citation>
    <scope>NUCLEOTIDE SEQUENCE</scope>
    <source>
        <strain evidence="10">KWT182</strain>
    </source>
</reference>
<evidence type="ECO:0000256" key="4">
    <source>
        <dbReference type="ARBA" id="ARBA00022801"/>
    </source>
</evidence>
<evidence type="ECO:0000256" key="7">
    <source>
        <dbReference type="ARBA" id="ARBA00022840"/>
    </source>
</evidence>
<dbReference type="GO" id="GO:0003677">
    <property type="term" value="F:DNA binding"/>
    <property type="evidence" value="ECO:0007669"/>
    <property type="project" value="UniProtKB-KW"/>
</dbReference>
<evidence type="ECO:0000256" key="1">
    <source>
        <dbReference type="ARBA" id="ARBA00022722"/>
    </source>
</evidence>